<feature type="compositionally biased region" description="Low complexity" evidence="1">
    <location>
        <begin position="627"/>
        <end position="637"/>
    </location>
</feature>
<comment type="caution">
    <text evidence="2">The sequence shown here is derived from an EMBL/GenBank/DDBJ whole genome shotgun (WGS) entry which is preliminary data.</text>
</comment>
<organism evidence="2 3">
    <name type="scientific">Staphylotrichum longicolle</name>
    <dbReference type="NCBI Taxonomy" id="669026"/>
    <lineage>
        <taxon>Eukaryota</taxon>
        <taxon>Fungi</taxon>
        <taxon>Dikarya</taxon>
        <taxon>Ascomycota</taxon>
        <taxon>Pezizomycotina</taxon>
        <taxon>Sordariomycetes</taxon>
        <taxon>Sordariomycetidae</taxon>
        <taxon>Sordariales</taxon>
        <taxon>Chaetomiaceae</taxon>
        <taxon>Staphylotrichum</taxon>
    </lineage>
</organism>
<dbReference type="PANTHER" id="PTHR37015">
    <property type="entry name" value="REVERSE TRANSCRIPTASE DOMAIN-CONTAINING PROTEIN"/>
    <property type="match status" value="1"/>
</dbReference>
<evidence type="ECO:0000313" key="3">
    <source>
        <dbReference type="Proteomes" id="UP001197093"/>
    </source>
</evidence>
<evidence type="ECO:0000256" key="1">
    <source>
        <dbReference type="SAM" id="MobiDB-lite"/>
    </source>
</evidence>
<evidence type="ECO:0000313" key="2">
    <source>
        <dbReference type="EMBL" id="KAG7288957.1"/>
    </source>
</evidence>
<proteinExistence type="predicted"/>
<dbReference type="Proteomes" id="UP001197093">
    <property type="component" value="Unassembled WGS sequence"/>
</dbReference>
<accession>A0AAD4EWU0</accession>
<keyword evidence="3" id="KW-1185">Reference proteome</keyword>
<dbReference type="EMBL" id="JAHCVI010000002">
    <property type="protein sequence ID" value="KAG7288957.1"/>
    <property type="molecule type" value="Genomic_DNA"/>
</dbReference>
<sequence>MASTDVLSQTLSSITAIKLDQLQKQKDAYESKKRSLCEEVVAEVDTAKRAKKLLKGSEELQPLGLKSNAALSSLSEFFDQAEFDPSVTEPLLKEYEAEIHNHLRAQTNKYEFASLYGKLVEEWIASGTSDAASKAEGSSFVVVGREEMHQQRATWEEYVFKSKETDGKATKAYLEDVFSSKETKRALESLRESMETYQKDWKRRHHFDESTLETVIKGMLRSDILTEEKRTTLRDFLGNKVVISEIADVLNMRMAGMSSWTWDTPHIVEQRRNLNGRYRFHTDEDLLHSMFVYYVGLEWATQLRRRLDIFIKTEGVWKSDTRSIPKSDARRRRFFLDDATALHWDSVQKNRDDHFHGILLDQLPGSFDEVRDSYGGLGRQQGDTKPSHVQVVQELLQRLQTEILMQTKLGREITVIRSDFKWFEWIGFKRVLEAKMRFKQDPPDTPAKLASVARPSARPLPTSWTGSARVTKGSVAAASTAQPGTLPRGAVKWGFLKLDPVTGRFLIDQDEVDKHIEELRLQLSACRSVLDYIQAWNIYGNRFFANNFGRPANCYGRAHVDSMLATFRRIQEKLFPDHAGGNPFIAPLLSRKHVEEDPEAVMDKYLKDEEFAYSRAKARFARHSPSDSDPYASDAESVANSGRWSSHSQGLEQHAWRDAPEFRDLRDEPFMSADEFGRYRERADQALGDVYRQLMRAPPTTGLTAGAEVQAALGAGHWAELSDCEKWVVQLHHRDMIARFGGANVVDEGLLPTGLITMLRESRFRWQG</sequence>
<feature type="region of interest" description="Disordered" evidence="1">
    <location>
        <begin position="622"/>
        <end position="658"/>
    </location>
</feature>
<protein>
    <submittedName>
        <fullName evidence="2">Uncharacterized protein</fullName>
    </submittedName>
</protein>
<dbReference type="PANTHER" id="PTHR37015:SF2">
    <property type="entry name" value="REVERSE TRANSCRIPTASE DOMAIN-CONTAINING PROTEIN"/>
    <property type="match status" value="1"/>
</dbReference>
<name>A0AAD4EWU0_9PEZI</name>
<reference evidence="2" key="1">
    <citation type="submission" date="2023-02" db="EMBL/GenBank/DDBJ databases">
        <authorList>
            <person name="Palmer J.M."/>
        </authorList>
    </citation>
    <scope>NUCLEOTIDE SEQUENCE</scope>
    <source>
        <strain evidence="2">FW57</strain>
    </source>
</reference>
<gene>
    <name evidence="2" type="ORF">NEMBOFW57_005317</name>
</gene>
<dbReference type="AlphaFoldDB" id="A0AAD4EWU0"/>
<feature type="compositionally biased region" description="Polar residues" evidence="1">
    <location>
        <begin position="638"/>
        <end position="651"/>
    </location>
</feature>